<dbReference type="GO" id="GO:0016020">
    <property type="term" value="C:membrane"/>
    <property type="evidence" value="ECO:0007669"/>
    <property type="project" value="UniProtKB-SubCell"/>
</dbReference>
<dbReference type="InterPro" id="IPR000595">
    <property type="entry name" value="cNMP-bd_dom"/>
</dbReference>
<gene>
    <name evidence="11" type="ORF">CANCADRAFT_30072</name>
</gene>
<keyword evidence="8" id="KW-0407">Ion channel</keyword>
<organism evidence="11 12">
    <name type="scientific">Tortispora caseinolytica NRRL Y-17796</name>
    <dbReference type="NCBI Taxonomy" id="767744"/>
    <lineage>
        <taxon>Eukaryota</taxon>
        <taxon>Fungi</taxon>
        <taxon>Dikarya</taxon>
        <taxon>Ascomycota</taxon>
        <taxon>Saccharomycotina</taxon>
        <taxon>Trigonopsidomycetes</taxon>
        <taxon>Trigonopsidales</taxon>
        <taxon>Trigonopsidaceae</taxon>
        <taxon>Tortispora</taxon>
    </lineage>
</organism>
<dbReference type="PANTHER" id="PTHR45638:SF24">
    <property type="entry name" value="CYCLIC NUCLEOTIDE-BINDING DOMAIN PROTEIN (AFU_ORTHOLOGUE AFUA_2G03170)"/>
    <property type="match status" value="1"/>
</dbReference>
<name>A0A1E4TJ14_9ASCO</name>
<evidence type="ECO:0000256" key="1">
    <source>
        <dbReference type="ARBA" id="ARBA00004141"/>
    </source>
</evidence>
<evidence type="ECO:0000259" key="10">
    <source>
        <dbReference type="PROSITE" id="PS50042"/>
    </source>
</evidence>
<dbReference type="SUPFAM" id="SSF81383">
    <property type="entry name" value="F-box domain"/>
    <property type="match status" value="1"/>
</dbReference>
<dbReference type="AlphaFoldDB" id="A0A1E4TJ14"/>
<keyword evidence="3" id="KW-0812">Transmembrane</keyword>
<evidence type="ECO:0000313" key="12">
    <source>
        <dbReference type="Proteomes" id="UP000095023"/>
    </source>
</evidence>
<dbReference type="CDD" id="cd00038">
    <property type="entry name" value="CAP_ED"/>
    <property type="match status" value="2"/>
</dbReference>
<dbReference type="OrthoDB" id="421226at2759"/>
<dbReference type="Proteomes" id="UP000095023">
    <property type="component" value="Unassembled WGS sequence"/>
</dbReference>
<feature type="compositionally biased region" description="Polar residues" evidence="9">
    <location>
        <begin position="16"/>
        <end position="36"/>
    </location>
</feature>
<keyword evidence="12" id="KW-1185">Reference proteome</keyword>
<dbReference type="EMBL" id="KV453841">
    <property type="protein sequence ID" value="ODV91736.1"/>
    <property type="molecule type" value="Genomic_DNA"/>
</dbReference>
<comment type="subcellular location">
    <subcellularLocation>
        <location evidence="1">Membrane</location>
        <topology evidence="1">Multi-pass membrane protein</topology>
    </subcellularLocation>
</comment>
<dbReference type="InterPro" id="IPR050866">
    <property type="entry name" value="CNG_cation_channel"/>
</dbReference>
<dbReference type="Pfam" id="PF25372">
    <property type="entry name" value="DUF7885"/>
    <property type="match status" value="1"/>
</dbReference>
<keyword evidence="2" id="KW-0813">Transport</keyword>
<dbReference type="Gene3D" id="2.60.120.10">
    <property type="entry name" value="Jelly Rolls"/>
    <property type="match status" value="2"/>
</dbReference>
<dbReference type="InterPro" id="IPR036047">
    <property type="entry name" value="F-box-like_dom_sf"/>
</dbReference>
<sequence length="990" mass="108278">MRSDSGRRGPRKSHTRGYSNASSTYDRHSISINSNAYYRPTDPGSGVVKPRRSSSDPKLYAPIRPSPLSTASNGMPLEIFERISEFPLFKSAPESFLLEVAGKLRPHQAGPGDSIIIEGTEAKAMYWIVRGSVSVSSRDGESIYSTLQPGSFFGEIGILFNCPRTATVSAQSRCLLVVLTAEALHSILPSYPDVEKSLRNEAEVRLVLTQKFKDRKKGRLSSDISSSSLTDSNDGHSQTAMANVSSFTDSEIPGKPIFLHVSQVTSRLKESPLFSHLPDDALHSLALAVEPRRFGPFEVILQEGTRGQAIYFITDGEVEVIRQGLLKALSRLGPNTYVGEIGFLDMSRTRTATVRTISDVQCLCLSRNALNNVLDKYPALQAQIQETAQTRLQALVSENNSQALEGVSPQEMLMSGESASSPSDYSLSVLPEHEELSPTAMPADPVSMPESQIPEADLGPTDTCTVTIKRPFTVVEPASIPLDPDPYSNVAGANDAQDMTKARTPGRRSSLAPKTDDNEQGSSNTDKTEERDIMMVDNSDVSTIDTQSSESVPLVYNPAFSMTGDTKQEEQSFFYERSGSVFSVLDNGVPKRPRLVNSFSSMTKDIDMYSSQPLINSNLSVLGKILSYLPLLEKIRKQRVCRTWKKVLLSAPEVGEVLDLSPYNTVIYDTIIPHIVAFMNGRKPRYIDLSNCFHLSDAGFRMLACNCIGPATLVLKMKSVWDISGSAITEIAAKARGLAIEELDFSNCRKIGDSSLARIIGWNYPGLLAGLEGKKGQDRIELLEQLAAESEEAGIGFLGCTSLRRLTLSYCKHISDRSMHHISLHASHRLEHLDLTRCTTITDHGFGYWAMKPFPNLRSICLSDCTFLTDNAIVSLAGAAKNLEYLNLNFCCALSDVAVEVLALGCTNLKSLNLSFCGSAVSDSSLKTVALHLLNLEYLSVRGCVRVTGIGVDTILGGCVMLKKFNVSQCRNLSTYNKGLAKRQGVEMIF</sequence>
<feature type="region of interest" description="Disordered" evidence="9">
    <location>
        <begin position="477"/>
        <end position="533"/>
    </location>
</feature>
<feature type="domain" description="Cyclic nucleotide-binding" evidence="10">
    <location>
        <begin position="88"/>
        <end position="205"/>
    </location>
</feature>
<dbReference type="SUPFAM" id="SSF52047">
    <property type="entry name" value="RNI-like"/>
    <property type="match status" value="2"/>
</dbReference>
<dbReference type="PROSITE" id="PS50042">
    <property type="entry name" value="CNMP_BINDING_3"/>
    <property type="match status" value="2"/>
</dbReference>
<keyword evidence="7" id="KW-1071">Ligand-gated ion channel</keyword>
<dbReference type="Gene3D" id="3.80.10.10">
    <property type="entry name" value="Ribonuclease Inhibitor"/>
    <property type="match status" value="2"/>
</dbReference>
<keyword evidence="4" id="KW-1133">Transmembrane helix</keyword>
<feature type="region of interest" description="Disordered" evidence="9">
    <location>
        <begin position="434"/>
        <end position="461"/>
    </location>
</feature>
<reference evidence="12" key="1">
    <citation type="submission" date="2016-02" db="EMBL/GenBank/DDBJ databases">
        <title>Comparative genomics of biotechnologically important yeasts.</title>
        <authorList>
            <consortium name="DOE Joint Genome Institute"/>
            <person name="Riley R."/>
            <person name="Haridas S."/>
            <person name="Wolfe K.H."/>
            <person name="Lopes M.R."/>
            <person name="Hittinger C.T."/>
            <person name="Goker M."/>
            <person name="Salamov A."/>
            <person name="Wisecaver J."/>
            <person name="Long T.M."/>
            <person name="Aerts A.L."/>
            <person name="Barry K."/>
            <person name="Choi C."/>
            <person name="Clum A."/>
            <person name="Coughlan A.Y."/>
            <person name="Deshpande S."/>
            <person name="Douglass A.P."/>
            <person name="Hanson S.J."/>
            <person name="Klenk H.-P."/>
            <person name="Labutti K."/>
            <person name="Lapidus A."/>
            <person name="Lindquist E."/>
            <person name="Lipzen A."/>
            <person name="Meier-Kolthoff J.P."/>
            <person name="Ohm R.A."/>
            <person name="Otillar R.P."/>
            <person name="Pangilinan J."/>
            <person name="Peng Y."/>
            <person name="Rokas A."/>
            <person name="Rosa C.A."/>
            <person name="Scheuner C."/>
            <person name="Sibirny A.A."/>
            <person name="Slot J.C."/>
            <person name="Stielow J.B."/>
            <person name="Sun H."/>
            <person name="Kurtzman C.P."/>
            <person name="Blackwell M."/>
            <person name="Jeffries T.W."/>
            <person name="Grigoriev I.V."/>
        </authorList>
    </citation>
    <scope>NUCLEOTIDE SEQUENCE [LARGE SCALE GENOMIC DNA]</scope>
    <source>
        <strain evidence="12">NRRL Y-17796</strain>
    </source>
</reference>
<evidence type="ECO:0000256" key="8">
    <source>
        <dbReference type="ARBA" id="ARBA00023303"/>
    </source>
</evidence>
<dbReference type="FunFam" id="2.60.120.10:FF:000057">
    <property type="entry name" value="Cyclic nucleotide-binding domain protein"/>
    <property type="match status" value="1"/>
</dbReference>
<dbReference type="InterPro" id="IPR006553">
    <property type="entry name" value="Leu-rich_rpt_Cys-con_subtyp"/>
</dbReference>
<dbReference type="Pfam" id="PF00027">
    <property type="entry name" value="cNMP_binding"/>
    <property type="match status" value="2"/>
</dbReference>
<feature type="region of interest" description="Disordered" evidence="9">
    <location>
        <begin position="1"/>
        <end position="67"/>
    </location>
</feature>
<dbReference type="SMART" id="SM00367">
    <property type="entry name" value="LRR_CC"/>
    <property type="match status" value="8"/>
</dbReference>
<keyword evidence="5" id="KW-0406">Ion transport</keyword>
<evidence type="ECO:0000256" key="5">
    <source>
        <dbReference type="ARBA" id="ARBA00023065"/>
    </source>
</evidence>
<dbReference type="InterPro" id="IPR018490">
    <property type="entry name" value="cNMP-bd_dom_sf"/>
</dbReference>
<accession>A0A1E4TJ14</accession>
<evidence type="ECO:0000256" key="2">
    <source>
        <dbReference type="ARBA" id="ARBA00022448"/>
    </source>
</evidence>
<evidence type="ECO:0000313" key="11">
    <source>
        <dbReference type="EMBL" id="ODV91736.1"/>
    </source>
</evidence>
<dbReference type="SMART" id="SM00100">
    <property type="entry name" value="cNMP"/>
    <property type="match status" value="2"/>
</dbReference>
<dbReference type="GO" id="GO:0044877">
    <property type="term" value="F:protein-containing complex binding"/>
    <property type="evidence" value="ECO:0007669"/>
    <property type="project" value="TreeGrafter"/>
</dbReference>
<evidence type="ECO:0000256" key="4">
    <source>
        <dbReference type="ARBA" id="ARBA00022989"/>
    </source>
</evidence>
<dbReference type="InterPro" id="IPR018488">
    <property type="entry name" value="cNMP-bd_CS"/>
</dbReference>
<dbReference type="InterPro" id="IPR014710">
    <property type="entry name" value="RmlC-like_jellyroll"/>
</dbReference>
<dbReference type="PANTHER" id="PTHR45638">
    <property type="entry name" value="CYCLIC NUCLEOTIDE-GATED CATION CHANNEL SUBUNIT A"/>
    <property type="match status" value="1"/>
</dbReference>
<dbReference type="PROSITE" id="PS00889">
    <property type="entry name" value="CNMP_BINDING_2"/>
    <property type="match status" value="1"/>
</dbReference>
<dbReference type="InterPro" id="IPR032675">
    <property type="entry name" value="LRR_dom_sf"/>
</dbReference>
<dbReference type="InterPro" id="IPR057207">
    <property type="entry name" value="FBXL15_LRR"/>
</dbReference>
<evidence type="ECO:0000256" key="7">
    <source>
        <dbReference type="ARBA" id="ARBA00023286"/>
    </source>
</evidence>
<protein>
    <recommendedName>
        <fullName evidence="10">Cyclic nucleotide-binding domain-containing protein</fullName>
    </recommendedName>
</protein>
<evidence type="ECO:0000256" key="3">
    <source>
        <dbReference type="ARBA" id="ARBA00022692"/>
    </source>
</evidence>
<feature type="domain" description="Cyclic nucleotide-binding" evidence="10">
    <location>
        <begin position="273"/>
        <end position="374"/>
    </location>
</feature>
<keyword evidence="6" id="KW-0472">Membrane</keyword>
<evidence type="ECO:0000256" key="9">
    <source>
        <dbReference type="SAM" id="MobiDB-lite"/>
    </source>
</evidence>
<evidence type="ECO:0000256" key="6">
    <source>
        <dbReference type="ARBA" id="ARBA00023136"/>
    </source>
</evidence>
<dbReference type="GO" id="GO:0005221">
    <property type="term" value="F:intracellularly cyclic nucleotide-activated monoatomic cation channel activity"/>
    <property type="evidence" value="ECO:0007669"/>
    <property type="project" value="InterPro"/>
</dbReference>
<dbReference type="SUPFAM" id="SSF51206">
    <property type="entry name" value="cAMP-binding domain-like"/>
    <property type="match status" value="2"/>
</dbReference>
<proteinExistence type="predicted"/>